<dbReference type="EMBL" id="FOEV01000010">
    <property type="protein sequence ID" value="SEQ93203.1"/>
    <property type="molecule type" value="Genomic_DNA"/>
</dbReference>
<keyword evidence="1" id="KW-0812">Transmembrane</keyword>
<evidence type="ECO:0000313" key="2">
    <source>
        <dbReference type="EMBL" id="SEQ93203.1"/>
    </source>
</evidence>
<evidence type="ECO:0008006" key="4">
    <source>
        <dbReference type="Google" id="ProtNLM"/>
    </source>
</evidence>
<keyword evidence="1" id="KW-1133">Transmembrane helix</keyword>
<dbReference type="InterPro" id="IPR048085">
    <property type="entry name" value="Cyt_ox_CcoM-like"/>
</dbReference>
<accession>A0A9X8MEM8</accession>
<organism evidence="2 3">
    <name type="scientific">Pseudomonas lutea</name>
    <dbReference type="NCBI Taxonomy" id="243924"/>
    <lineage>
        <taxon>Bacteria</taxon>
        <taxon>Pseudomonadati</taxon>
        <taxon>Pseudomonadota</taxon>
        <taxon>Gammaproteobacteria</taxon>
        <taxon>Pseudomonadales</taxon>
        <taxon>Pseudomonadaceae</taxon>
        <taxon>Pseudomonas</taxon>
    </lineage>
</organism>
<reference evidence="2 3" key="1">
    <citation type="submission" date="2016-10" db="EMBL/GenBank/DDBJ databases">
        <authorList>
            <person name="Varghese N."/>
            <person name="Submissions S."/>
        </authorList>
    </citation>
    <scope>NUCLEOTIDE SEQUENCE [LARGE SCALE GENOMIC DNA]</scope>
    <source>
        <strain evidence="2 3">LMG 21974</strain>
    </source>
</reference>
<dbReference type="Proteomes" id="UP000183210">
    <property type="component" value="Unassembled WGS sequence"/>
</dbReference>
<dbReference type="AlphaFoldDB" id="A0A9X8MEM8"/>
<evidence type="ECO:0000256" key="1">
    <source>
        <dbReference type="SAM" id="Phobius"/>
    </source>
</evidence>
<evidence type="ECO:0000313" key="3">
    <source>
        <dbReference type="Proteomes" id="UP000183210"/>
    </source>
</evidence>
<dbReference type="GeneID" id="300270072"/>
<keyword evidence="1" id="KW-0472">Membrane</keyword>
<proteinExistence type="predicted"/>
<comment type="caution">
    <text evidence="2">The sequence shown here is derived from an EMBL/GenBank/DDBJ whole genome shotgun (WGS) entry which is preliminary data.</text>
</comment>
<dbReference type="NCBIfam" id="NF041600">
    <property type="entry name" value="cyt_ox_CcoM"/>
    <property type="match status" value="1"/>
</dbReference>
<sequence>MFIDDVITMGIGALASISLFVAVVGFIVWKDMHKR</sequence>
<name>A0A9X8MEM8_9PSED</name>
<dbReference type="RefSeq" id="WP_019365407.1">
    <property type="nucleotide sequence ID" value="NZ_FOEV01000010.1"/>
</dbReference>
<feature type="transmembrane region" description="Helical" evidence="1">
    <location>
        <begin position="6"/>
        <end position="29"/>
    </location>
</feature>
<protein>
    <recommendedName>
        <fullName evidence="4">ATP-dependent helicase</fullName>
    </recommendedName>
</protein>
<gene>
    <name evidence="2" type="ORF">SAMN05216409_11054</name>
</gene>